<dbReference type="Pfam" id="PF18133">
    <property type="entry name" value="HydF_tetramer"/>
    <property type="match status" value="1"/>
</dbReference>
<dbReference type="GO" id="GO:0002098">
    <property type="term" value="P:tRNA wobble uridine modification"/>
    <property type="evidence" value="ECO:0007669"/>
    <property type="project" value="TreeGrafter"/>
</dbReference>
<dbReference type="RefSeq" id="WP_206707992.1">
    <property type="nucleotide sequence ID" value="NZ_CP059066.1"/>
</dbReference>
<dbReference type="AlphaFoldDB" id="A0A8A0RJ86"/>
<dbReference type="Gene3D" id="3.40.50.300">
    <property type="entry name" value="P-loop containing nucleotide triphosphate hydrolases"/>
    <property type="match status" value="1"/>
</dbReference>
<keyword evidence="7" id="KW-1185">Reference proteome</keyword>
<protein>
    <submittedName>
        <fullName evidence="6">tRNA modification GTPase MnmE</fullName>
        <ecNumber evidence="6">3.6.5.-</ecNumber>
    </submittedName>
</protein>
<evidence type="ECO:0000256" key="1">
    <source>
        <dbReference type="ARBA" id="ARBA00022741"/>
    </source>
</evidence>
<evidence type="ECO:0000259" key="3">
    <source>
        <dbReference type="Pfam" id="PF01926"/>
    </source>
</evidence>
<feature type="domain" description="Hydrogen maturase F dimerization" evidence="4">
    <location>
        <begin position="178"/>
        <end position="276"/>
    </location>
</feature>
<dbReference type="Gene3D" id="3.40.50.11410">
    <property type="match status" value="1"/>
</dbReference>
<evidence type="ECO:0000259" key="4">
    <source>
        <dbReference type="Pfam" id="PF18128"/>
    </source>
</evidence>
<dbReference type="PANTHER" id="PTHR42714">
    <property type="entry name" value="TRNA MODIFICATION GTPASE GTPBP3"/>
    <property type="match status" value="1"/>
</dbReference>
<dbReference type="Gene3D" id="3.40.50.11420">
    <property type="match status" value="1"/>
</dbReference>
<evidence type="ECO:0000256" key="2">
    <source>
        <dbReference type="ARBA" id="ARBA00023134"/>
    </source>
</evidence>
<keyword evidence="2" id="KW-0342">GTP-binding</keyword>
<dbReference type="GO" id="GO:0005737">
    <property type="term" value="C:cytoplasm"/>
    <property type="evidence" value="ECO:0007669"/>
    <property type="project" value="TreeGrafter"/>
</dbReference>
<dbReference type="NCBIfam" id="TIGR03918">
    <property type="entry name" value="GTP_HydF"/>
    <property type="match status" value="1"/>
</dbReference>
<dbReference type="SUPFAM" id="SSF52540">
    <property type="entry name" value="P-loop containing nucleoside triphosphate hydrolases"/>
    <property type="match status" value="1"/>
</dbReference>
<sequence>MNETPRANRLHIAIVGKRNAGKSSIINALTHQEVSIVSSCPGTTTDPVYKAMELHDLGPVVFIDTAGIDDAGDLGVERVKRTERVLDAADMALIVFTPGDKDITLEKEWIKRFQQKKVSVIGVVNKIDLKESIGEIEKPFKGIDIPFIYVSAKTGEGIDRLRDMIKKHSPSSWEEPRIVSDLIRPGSLVILVVPIDIEAPKGRLILPQVQTLRDILDHNSTGIITKENTLRDTLKSLAVKPTLVITDSQVFAEVDRLVPHDIPLTSFSILMARYKGDLKELIRGIEAVKQLKEGGRVLIAEACTHHPVEDDIGREKIPRWLQEYVGAPLDFTWLSGKDFPNNLGEYDLVIHCGGCMINRREMLSRIGKCREAGVPIINYGIIIATMKGIIERAMQVFGIQV</sequence>
<dbReference type="Pfam" id="PF18128">
    <property type="entry name" value="HydF_dimer"/>
    <property type="match status" value="1"/>
</dbReference>
<evidence type="ECO:0000313" key="7">
    <source>
        <dbReference type="Proteomes" id="UP000662904"/>
    </source>
</evidence>
<keyword evidence="6" id="KW-0378">Hydrolase</keyword>
<dbReference type="InterPro" id="IPR041606">
    <property type="entry name" value="HydF_dimer"/>
</dbReference>
<accession>A0A8A0RJ86</accession>
<evidence type="ECO:0000313" key="6">
    <source>
        <dbReference type="EMBL" id="QSQ07734.1"/>
    </source>
</evidence>
<proteinExistence type="predicted"/>
<gene>
    <name evidence="6" type="primary">mnmE_1</name>
    <name evidence="6" type="ORF">H0A61_00050</name>
</gene>
<dbReference type="GO" id="GO:0030488">
    <property type="term" value="P:tRNA methylation"/>
    <property type="evidence" value="ECO:0007669"/>
    <property type="project" value="TreeGrafter"/>
</dbReference>
<dbReference type="KEGG" id="kme:H0A61_00050"/>
<dbReference type="CDD" id="cd00880">
    <property type="entry name" value="Era_like"/>
    <property type="match status" value="1"/>
</dbReference>
<dbReference type="InterPro" id="IPR040644">
    <property type="entry name" value="HydF_tetramer"/>
</dbReference>
<dbReference type="NCBIfam" id="TIGR00231">
    <property type="entry name" value="small_GTP"/>
    <property type="match status" value="1"/>
</dbReference>
<dbReference type="EC" id="3.6.5.-" evidence="6"/>
<name>A0A8A0RJ86_9FIRM</name>
<dbReference type="Proteomes" id="UP000662904">
    <property type="component" value="Chromosome"/>
</dbReference>
<evidence type="ECO:0000259" key="5">
    <source>
        <dbReference type="Pfam" id="PF18133"/>
    </source>
</evidence>
<feature type="domain" description="Hydrogen maturase F tetramerization" evidence="5">
    <location>
        <begin position="280"/>
        <end position="396"/>
    </location>
</feature>
<keyword evidence="1" id="KW-0547">Nucleotide-binding</keyword>
<dbReference type="GO" id="GO:0005525">
    <property type="term" value="F:GTP binding"/>
    <property type="evidence" value="ECO:0007669"/>
    <property type="project" value="UniProtKB-KW"/>
</dbReference>
<dbReference type="InterPro" id="IPR005225">
    <property type="entry name" value="Small_GTP-bd"/>
</dbReference>
<feature type="domain" description="G" evidence="3">
    <location>
        <begin position="11"/>
        <end position="126"/>
    </location>
</feature>
<dbReference type="EMBL" id="CP059066">
    <property type="protein sequence ID" value="QSQ07734.1"/>
    <property type="molecule type" value="Genomic_DNA"/>
</dbReference>
<dbReference type="Pfam" id="PF01926">
    <property type="entry name" value="MMR_HSR1"/>
    <property type="match status" value="1"/>
</dbReference>
<organism evidence="6 7">
    <name type="scientific">Koleobacter methoxysyntrophicus</name>
    <dbReference type="NCBI Taxonomy" id="2751313"/>
    <lineage>
        <taxon>Bacteria</taxon>
        <taxon>Bacillati</taxon>
        <taxon>Bacillota</taxon>
        <taxon>Clostridia</taxon>
        <taxon>Koleobacterales</taxon>
        <taxon>Koleobacteraceae</taxon>
        <taxon>Koleobacter</taxon>
    </lineage>
</organism>
<dbReference type="InterPro" id="IPR027417">
    <property type="entry name" value="P-loop_NTPase"/>
</dbReference>
<dbReference type="InterPro" id="IPR006073">
    <property type="entry name" value="GTP-bd"/>
</dbReference>
<reference evidence="6" key="1">
    <citation type="submission" date="2020-07" db="EMBL/GenBank/DDBJ databases">
        <title>Koleobacter methoxysyntrophicus gen. nov., sp. nov., a novel anaerobic bacterium isolated from deep subsurface oil field and proposal of Koleobacterales ord. nov. in the phylum Firmicutes.</title>
        <authorList>
            <person name="Sakamoto S."/>
            <person name="Tamaki H."/>
        </authorList>
    </citation>
    <scope>NUCLEOTIDE SEQUENCE</scope>
    <source>
        <strain evidence="6">NRmbB1</strain>
    </source>
</reference>
<dbReference type="InterPro" id="IPR023873">
    <property type="entry name" value="FeFe-hyd_GTPase_HydF"/>
</dbReference>
<dbReference type="GO" id="GO:0016787">
    <property type="term" value="F:hydrolase activity"/>
    <property type="evidence" value="ECO:0007669"/>
    <property type="project" value="UniProtKB-KW"/>
</dbReference>
<dbReference type="PANTHER" id="PTHR42714:SF6">
    <property type="entry name" value="TRANSLATION INITIATION FACTOR IF-2"/>
    <property type="match status" value="1"/>
</dbReference>